<dbReference type="EMBL" id="JADJEV010000005">
    <property type="protein sequence ID" value="MBK6974829.1"/>
    <property type="molecule type" value="Genomic_DNA"/>
</dbReference>
<dbReference type="GO" id="GO:0003677">
    <property type="term" value="F:DNA binding"/>
    <property type="evidence" value="ECO:0007669"/>
    <property type="project" value="InterPro"/>
</dbReference>
<evidence type="ECO:0000313" key="5">
    <source>
        <dbReference type="Proteomes" id="UP000807785"/>
    </source>
</evidence>
<organism evidence="3 5">
    <name type="scientific">Candidatus Methylophosphatis roskildensis</name>
    <dbReference type="NCBI Taxonomy" id="2899263"/>
    <lineage>
        <taxon>Bacteria</taxon>
        <taxon>Pseudomonadati</taxon>
        <taxon>Pseudomonadota</taxon>
        <taxon>Betaproteobacteria</taxon>
        <taxon>Nitrosomonadales</taxon>
        <taxon>Sterolibacteriaceae</taxon>
        <taxon>Candidatus Methylophosphatis</taxon>
    </lineage>
</organism>
<dbReference type="Pfam" id="PF20432">
    <property type="entry name" value="Xre-like-HTH"/>
    <property type="match status" value="1"/>
</dbReference>
<dbReference type="InterPro" id="IPR024467">
    <property type="entry name" value="Xre/MbcA/ParS-like_toxin-bd"/>
</dbReference>
<comment type="caution">
    <text evidence="3">The sequence shown here is derived from an EMBL/GenBank/DDBJ whole genome shotgun (WGS) entry which is preliminary data.</text>
</comment>
<protein>
    <submittedName>
        <fullName evidence="3">DUF2384 domain-containing protein</fullName>
    </submittedName>
</protein>
<dbReference type="Proteomes" id="UP000807785">
    <property type="component" value="Unassembled WGS sequence"/>
</dbReference>
<gene>
    <name evidence="3" type="ORF">IPH26_03635</name>
    <name evidence="4" type="ORF">IPH26_18505</name>
</gene>
<evidence type="ECO:0000313" key="4">
    <source>
        <dbReference type="EMBL" id="MBK6974829.1"/>
    </source>
</evidence>
<name>A0A9D7E1C6_9PROT</name>
<dbReference type="InterPro" id="IPR046847">
    <property type="entry name" value="Xre-like_HTH"/>
</dbReference>
<accession>A0A9D7E1C6</accession>
<proteinExistence type="predicted"/>
<dbReference type="EMBL" id="JADJEV010000002">
    <property type="protein sequence ID" value="MBK6972066.1"/>
    <property type="molecule type" value="Genomic_DNA"/>
</dbReference>
<dbReference type="Pfam" id="PF09722">
    <property type="entry name" value="Xre_MbcA_ParS_C"/>
    <property type="match status" value="1"/>
</dbReference>
<evidence type="ECO:0000313" key="3">
    <source>
        <dbReference type="EMBL" id="MBK6972066.1"/>
    </source>
</evidence>
<dbReference type="AlphaFoldDB" id="A0A9D7E1C6"/>
<feature type="domain" description="Antitoxin Xre-like helix-turn-helix" evidence="2">
    <location>
        <begin position="13"/>
        <end position="75"/>
    </location>
</feature>
<evidence type="ECO:0000259" key="2">
    <source>
        <dbReference type="Pfam" id="PF20432"/>
    </source>
</evidence>
<reference evidence="3" key="1">
    <citation type="submission" date="2020-10" db="EMBL/GenBank/DDBJ databases">
        <title>Connecting structure to function with the recovery of over 1000 high-quality activated sludge metagenome-assembled genomes encoding full-length rRNA genes using long-read sequencing.</title>
        <authorList>
            <person name="Singleton C.M."/>
            <person name="Petriglieri F."/>
            <person name="Kristensen J.M."/>
            <person name="Kirkegaard R.H."/>
            <person name="Michaelsen T.Y."/>
            <person name="Andersen M.H."/>
            <person name="Karst S.M."/>
            <person name="Dueholm M.S."/>
            <person name="Nielsen P.H."/>
            <person name="Albertsen M."/>
        </authorList>
    </citation>
    <scope>NUCLEOTIDE SEQUENCE</scope>
    <source>
        <strain evidence="3">Bjer_18-Q3-R1-45_BAT3C.347</strain>
    </source>
</reference>
<evidence type="ECO:0000259" key="1">
    <source>
        <dbReference type="Pfam" id="PF09722"/>
    </source>
</evidence>
<sequence length="136" mass="15020">MSAVLEAPRKAVDLDSAEAAGAALRSFWRLAEAWKLSVAEQLTLLGVGRTTLYHWKQGKVGPLDRHVLERLSYLFGIYAALQILLPVAERADEWVRKPNDAPLFSGQSALDRMLGGQVADLYVVRQYLDAQRGGKA</sequence>
<feature type="domain" description="Antitoxin Xre/MbcA/ParS-like toxin-binding" evidence="1">
    <location>
        <begin position="80"/>
        <end position="134"/>
    </location>
</feature>